<comment type="caution">
    <text evidence="2">The sequence shown here is derived from an EMBL/GenBank/DDBJ whole genome shotgun (WGS) entry which is preliminary data.</text>
</comment>
<dbReference type="Proteomes" id="UP000003277">
    <property type="component" value="Unassembled WGS sequence"/>
</dbReference>
<dbReference type="PANTHER" id="PTHR43308:SF1">
    <property type="entry name" value="OUTER MEMBRANE PROTEIN ALPHA"/>
    <property type="match status" value="1"/>
</dbReference>
<keyword evidence="3" id="KW-1185">Reference proteome</keyword>
<feature type="domain" description="SLH" evidence="1">
    <location>
        <begin position="1"/>
        <end position="58"/>
    </location>
</feature>
<dbReference type="OrthoDB" id="5845122at2"/>
<evidence type="ECO:0000259" key="1">
    <source>
        <dbReference type="PROSITE" id="PS51272"/>
    </source>
</evidence>
<dbReference type="SUPFAM" id="SSF56935">
    <property type="entry name" value="Porins"/>
    <property type="match status" value="1"/>
</dbReference>
<sequence>DVSTDDWAYQAVSDLSDQGVVEGYPDGTFKGERNITRYELAQIIARLMAKEDQLNAEQRATLDKLAGEYADELANLGVRVSNLEKKVGNIYWSGDARMQYQHNLNDEGKAKDNDTWNGRMRINVKGQVNDQVTVNGRFVNEMDFKDSDSSDTTMDRIYSQWTPNDKTTVNIGRFGVALDQTGTFWDEDGIFDGVNAAWDNGKIGVEAGYGRFKSGYKTFTLSDEDVKGTDVKAGDYGYAWKDQASTEAWYAKLTGHIADGADVSAFYMEPTHNFNAELYDGLKNLDVYSGDKNAKVWGIGTTVDLGGNFTLDGDYVKTLWSGKIDLGDFGSYKADDPALWTAGLTYGAVDTDKPGTWQLGVHYVKADAGAMLLGNSALDLTDQLDYGWDNWSDVHFWVARAGVALQKNVELDAYYNFAAKASGSTEDPDDTWGIELNYAF</sequence>
<dbReference type="AlphaFoldDB" id="H1D3G3"/>
<evidence type="ECO:0000313" key="2">
    <source>
        <dbReference type="EMBL" id="EHO61927.1"/>
    </source>
</evidence>
<protein>
    <recommendedName>
        <fullName evidence="1">SLH domain-containing protein</fullName>
    </recommendedName>
</protein>
<dbReference type="InterPro" id="IPR001119">
    <property type="entry name" value="SLH_dom"/>
</dbReference>
<dbReference type="PATRIC" id="fig|742743.3.peg.2148"/>
<dbReference type="RefSeq" id="WP_008860636.1">
    <property type="nucleotide sequence ID" value="NZ_JH591198.1"/>
</dbReference>
<reference evidence="2 3" key="1">
    <citation type="submission" date="2011-11" db="EMBL/GenBank/DDBJ databases">
        <title>The Genome Sequence of Dialister succinatiphilus YIT 11850.</title>
        <authorList>
            <consortium name="The Broad Institute Genome Sequencing Platform"/>
            <person name="Earl A."/>
            <person name="Ward D."/>
            <person name="Feldgarden M."/>
            <person name="Gevers D."/>
            <person name="Morotomi M."/>
            <person name="Young S.K."/>
            <person name="Zeng Q."/>
            <person name="Gargeya S."/>
            <person name="Fitzgerald M."/>
            <person name="Haas B."/>
            <person name="Abouelleil A."/>
            <person name="Alvarado L."/>
            <person name="Arachchi H.M."/>
            <person name="Berlin A."/>
            <person name="Brown A."/>
            <person name="Chapman S.B."/>
            <person name="Dunbar C."/>
            <person name="Gearin G."/>
            <person name="Goldberg J."/>
            <person name="Griggs A."/>
            <person name="Gujja S."/>
            <person name="Heiman D."/>
            <person name="Howarth C."/>
            <person name="Lui A."/>
            <person name="MacDonald P.J.P."/>
            <person name="Montmayeur A."/>
            <person name="Murphy C."/>
            <person name="Neiman D."/>
            <person name="Pearson M."/>
            <person name="Priest M."/>
            <person name="Roberts A."/>
            <person name="Saif S."/>
            <person name="Shea T."/>
            <person name="Sisk P."/>
            <person name="Stolte C."/>
            <person name="Sykes S."/>
            <person name="Wortman J."/>
            <person name="Nusbaum C."/>
            <person name="Birren B."/>
        </authorList>
    </citation>
    <scope>NUCLEOTIDE SEQUENCE [LARGE SCALE GENOMIC DNA]</scope>
    <source>
        <strain evidence="2 3">YIT 11850</strain>
    </source>
</reference>
<dbReference type="PROSITE" id="PS51272">
    <property type="entry name" value="SLH"/>
    <property type="match status" value="1"/>
</dbReference>
<accession>H1D3G3</accession>
<dbReference type="HOGENOM" id="CLU_036587_1_0_9"/>
<dbReference type="PANTHER" id="PTHR43308">
    <property type="entry name" value="OUTER MEMBRANE PROTEIN ALPHA-RELATED"/>
    <property type="match status" value="1"/>
</dbReference>
<feature type="non-terminal residue" evidence="2">
    <location>
        <position position="1"/>
    </location>
</feature>
<name>H1D3G3_9FIRM</name>
<dbReference type="Pfam" id="PF00395">
    <property type="entry name" value="SLH"/>
    <property type="match status" value="1"/>
</dbReference>
<dbReference type="eggNOG" id="COG3203">
    <property type="taxonomic scope" value="Bacteria"/>
</dbReference>
<evidence type="ECO:0000313" key="3">
    <source>
        <dbReference type="Proteomes" id="UP000003277"/>
    </source>
</evidence>
<dbReference type="EMBL" id="ADLT01000096">
    <property type="protein sequence ID" value="EHO61927.1"/>
    <property type="molecule type" value="Genomic_DNA"/>
</dbReference>
<proteinExistence type="predicted"/>
<organism evidence="2 3">
    <name type="scientific">Dialister succinatiphilus YIT 11850</name>
    <dbReference type="NCBI Taxonomy" id="742743"/>
    <lineage>
        <taxon>Bacteria</taxon>
        <taxon>Bacillati</taxon>
        <taxon>Bacillota</taxon>
        <taxon>Negativicutes</taxon>
        <taxon>Veillonellales</taxon>
        <taxon>Veillonellaceae</taxon>
        <taxon>Dialister</taxon>
    </lineage>
</organism>
<gene>
    <name evidence="2" type="ORF">HMPREF9453_02151</name>
</gene>
<dbReference type="STRING" id="742743.HMPREF9453_02151"/>
<dbReference type="InterPro" id="IPR051465">
    <property type="entry name" value="Cell_Envelope_Struct_Comp"/>
</dbReference>